<protein>
    <recommendedName>
        <fullName evidence="4">ribose-5-phosphate isomerase</fullName>
        <ecNumber evidence="4">5.3.1.6</ecNumber>
    </recommendedName>
    <alternativeName>
        <fullName evidence="6">Phosphoriboisomerase</fullName>
    </alternativeName>
</protein>
<dbReference type="InterPro" id="IPR004788">
    <property type="entry name" value="Ribose5P_isomerase_type_A"/>
</dbReference>
<dbReference type="InterPro" id="IPR037171">
    <property type="entry name" value="NagB/RpiA_transferase-like"/>
</dbReference>
<organism evidence="7 8">
    <name type="scientific">Owenia fusiformis</name>
    <name type="common">Polychaete worm</name>
    <dbReference type="NCBI Taxonomy" id="6347"/>
    <lineage>
        <taxon>Eukaryota</taxon>
        <taxon>Metazoa</taxon>
        <taxon>Spiralia</taxon>
        <taxon>Lophotrochozoa</taxon>
        <taxon>Annelida</taxon>
        <taxon>Polychaeta</taxon>
        <taxon>Sedentaria</taxon>
        <taxon>Canalipalpata</taxon>
        <taxon>Sabellida</taxon>
        <taxon>Oweniida</taxon>
        <taxon>Oweniidae</taxon>
        <taxon>Owenia</taxon>
    </lineage>
</organism>
<evidence type="ECO:0000256" key="6">
    <source>
        <dbReference type="ARBA" id="ARBA00029734"/>
    </source>
</evidence>
<reference evidence="7" key="1">
    <citation type="submission" date="2022-03" db="EMBL/GenBank/DDBJ databases">
        <authorList>
            <person name="Martin C."/>
        </authorList>
    </citation>
    <scope>NUCLEOTIDE SEQUENCE</scope>
</reference>
<dbReference type="SUPFAM" id="SSF75445">
    <property type="entry name" value="D-ribose-5-phosphate isomerase (RpiA), lid domain"/>
    <property type="match status" value="1"/>
</dbReference>
<comment type="pathway">
    <text evidence="2">Carbohydrate degradation; pentose phosphate pathway; D-ribose 5-phosphate from D-ribulose 5-phosphate (non-oxidative stage): step 1/1.</text>
</comment>
<accession>A0A8S4NPD1</accession>
<dbReference type="NCBIfam" id="TIGR00021">
    <property type="entry name" value="rpiA"/>
    <property type="match status" value="1"/>
</dbReference>
<dbReference type="GO" id="GO:0005737">
    <property type="term" value="C:cytoplasm"/>
    <property type="evidence" value="ECO:0007669"/>
    <property type="project" value="TreeGrafter"/>
</dbReference>
<dbReference type="AlphaFoldDB" id="A0A8S4NPD1"/>
<dbReference type="Proteomes" id="UP000749559">
    <property type="component" value="Unassembled WGS sequence"/>
</dbReference>
<dbReference type="CDD" id="cd01398">
    <property type="entry name" value="RPI_A"/>
    <property type="match status" value="1"/>
</dbReference>
<dbReference type="PANTHER" id="PTHR11934:SF0">
    <property type="entry name" value="RIBOSE-5-PHOSPHATE ISOMERASE"/>
    <property type="match status" value="1"/>
</dbReference>
<comment type="caution">
    <text evidence="7">The sequence shown here is derived from an EMBL/GenBank/DDBJ whole genome shotgun (WGS) entry which is preliminary data.</text>
</comment>
<dbReference type="GO" id="GO:0004751">
    <property type="term" value="F:ribose-5-phosphate isomerase activity"/>
    <property type="evidence" value="ECO:0007669"/>
    <property type="project" value="UniProtKB-EC"/>
</dbReference>
<keyword evidence="5" id="KW-0413">Isomerase</keyword>
<comment type="similarity">
    <text evidence="3">Belongs to the ribose 5-phosphate isomerase family.</text>
</comment>
<dbReference type="NCBIfam" id="NF001924">
    <property type="entry name" value="PRK00702.1"/>
    <property type="match status" value="1"/>
</dbReference>
<evidence type="ECO:0000256" key="3">
    <source>
        <dbReference type="ARBA" id="ARBA00008088"/>
    </source>
</evidence>
<keyword evidence="8" id="KW-1185">Reference proteome</keyword>
<sequence length="291" mass="31739">MIYFSRFLKFSKELAKCCNNKATKFHQTRYLCCQGSMESGVVAGKQAAARAAVEDHLKDNQVVGVGSGSTIVYAVEKIASRVKAENLKIICVPTSFQARQLILENGLVISDLEQHPQLDLVIDGADEVDSSLNLIKGGGGCLTQEKIVASCGKKFIIIADYRKDSVNFGDNYAEGIPIEVIPLAYHPIQLKIKEIYGGDIKLRVAKRKAGPVVTDNGNFILDWKFDPSLCIGNQWPTINQTIVAMPGVVDTGLFIDMAERVYFGLADGSVRIREKPHNGDACANGRSSAEK</sequence>
<evidence type="ECO:0000256" key="5">
    <source>
        <dbReference type="ARBA" id="ARBA00023235"/>
    </source>
</evidence>
<dbReference type="PANTHER" id="PTHR11934">
    <property type="entry name" value="RIBOSE-5-PHOSPHATE ISOMERASE"/>
    <property type="match status" value="1"/>
</dbReference>
<dbReference type="GO" id="GO:0009052">
    <property type="term" value="P:pentose-phosphate shunt, non-oxidative branch"/>
    <property type="evidence" value="ECO:0007669"/>
    <property type="project" value="InterPro"/>
</dbReference>
<evidence type="ECO:0000256" key="1">
    <source>
        <dbReference type="ARBA" id="ARBA00001713"/>
    </source>
</evidence>
<dbReference type="OrthoDB" id="1555531at2759"/>
<dbReference type="Gene3D" id="3.30.70.260">
    <property type="match status" value="1"/>
</dbReference>
<dbReference type="Gene3D" id="3.40.50.1360">
    <property type="match status" value="1"/>
</dbReference>
<dbReference type="FunFam" id="3.40.50.1360:FF:000001">
    <property type="entry name" value="Ribose-5-phosphate isomerase A"/>
    <property type="match status" value="1"/>
</dbReference>
<dbReference type="Pfam" id="PF06026">
    <property type="entry name" value="Rib_5-P_isom_A"/>
    <property type="match status" value="1"/>
</dbReference>
<evidence type="ECO:0000313" key="7">
    <source>
        <dbReference type="EMBL" id="CAH1783433.1"/>
    </source>
</evidence>
<dbReference type="SUPFAM" id="SSF100950">
    <property type="entry name" value="NagB/RpiA/CoA transferase-like"/>
    <property type="match status" value="1"/>
</dbReference>
<dbReference type="GO" id="GO:0006014">
    <property type="term" value="P:D-ribose metabolic process"/>
    <property type="evidence" value="ECO:0007669"/>
    <property type="project" value="TreeGrafter"/>
</dbReference>
<proteinExistence type="inferred from homology"/>
<dbReference type="EC" id="5.3.1.6" evidence="4"/>
<dbReference type="EMBL" id="CAIIXF020000005">
    <property type="protein sequence ID" value="CAH1783433.1"/>
    <property type="molecule type" value="Genomic_DNA"/>
</dbReference>
<dbReference type="FunFam" id="3.30.70.260:FF:000018">
    <property type="entry name" value="Ribose-5-phosphate isomerase A"/>
    <property type="match status" value="1"/>
</dbReference>
<evidence type="ECO:0000256" key="4">
    <source>
        <dbReference type="ARBA" id="ARBA00011959"/>
    </source>
</evidence>
<gene>
    <name evidence="7" type="ORF">OFUS_LOCUS9779</name>
</gene>
<evidence type="ECO:0000256" key="2">
    <source>
        <dbReference type="ARBA" id="ARBA00004988"/>
    </source>
</evidence>
<comment type="catalytic activity">
    <reaction evidence="1">
        <text>aldehydo-D-ribose 5-phosphate = D-ribulose 5-phosphate</text>
        <dbReference type="Rhea" id="RHEA:14657"/>
        <dbReference type="ChEBI" id="CHEBI:58121"/>
        <dbReference type="ChEBI" id="CHEBI:58273"/>
        <dbReference type="EC" id="5.3.1.6"/>
    </reaction>
</comment>
<name>A0A8S4NPD1_OWEFU</name>
<evidence type="ECO:0000313" key="8">
    <source>
        <dbReference type="Proteomes" id="UP000749559"/>
    </source>
</evidence>